<feature type="compositionally biased region" description="Gly residues" evidence="2">
    <location>
        <begin position="346"/>
        <end position="366"/>
    </location>
</feature>
<name>A0A150GRB4_GONPE</name>
<evidence type="ECO:0000313" key="4">
    <source>
        <dbReference type="Proteomes" id="UP000075714"/>
    </source>
</evidence>
<accession>A0A150GRB4</accession>
<dbReference type="Gene3D" id="3.80.10.10">
    <property type="entry name" value="Ribonuclease Inhibitor"/>
    <property type="match status" value="1"/>
</dbReference>
<keyword evidence="4" id="KW-1185">Reference proteome</keyword>
<reference evidence="4" key="1">
    <citation type="journal article" date="2016" name="Nat. Commun.">
        <title>The Gonium pectorale genome demonstrates co-option of cell cycle regulation during the evolution of multicellularity.</title>
        <authorList>
            <person name="Hanschen E.R."/>
            <person name="Marriage T.N."/>
            <person name="Ferris P.J."/>
            <person name="Hamaji T."/>
            <person name="Toyoda A."/>
            <person name="Fujiyama A."/>
            <person name="Neme R."/>
            <person name="Noguchi H."/>
            <person name="Minakuchi Y."/>
            <person name="Suzuki M."/>
            <person name="Kawai-Toyooka H."/>
            <person name="Smith D.R."/>
            <person name="Sparks H."/>
            <person name="Anderson J."/>
            <person name="Bakaric R."/>
            <person name="Luria V."/>
            <person name="Karger A."/>
            <person name="Kirschner M.W."/>
            <person name="Durand P.M."/>
            <person name="Michod R.E."/>
            <person name="Nozaki H."/>
            <person name="Olson B.J."/>
        </authorList>
    </citation>
    <scope>NUCLEOTIDE SEQUENCE [LARGE SCALE GENOMIC DNA]</scope>
    <source>
        <strain evidence="4">NIES-2863</strain>
    </source>
</reference>
<sequence length="398" mass="42639">MVALRGIHNETLRGRPLSRLPAVLPGLAALRVLLISDPHLEIRTANACLGALAGLTGLEELTMPEARTREEGWLALQQLTSLSRVHLYSIELKGQAKAKAPGSITWWRRLRLEDTCLPEMAAVMPLPGLASFIGTLYMRYGDGPVPAKDFAGMDRVLATLGAAEEVRLWLELDCDIWPGLARILGQLPRLAELVVRTRHPHPLTGADLAALLGTHGATRLSYLDLNNTALTDEELRPLEGLPSLVKLCLGLAERLDQRGHTPAAVQWLAALLAARRRPSLLVAPHLLDSEMEDLEEWQEADPPTRGSVSISEALPDLELPLPGDPAVAAGPFFRAREHSAAAGAAGERGAGSGGRFQGPGGSGGNGSSSAGTYSLADPDDPLVMLSNVVNEFFRRVDL</sequence>
<dbReference type="OrthoDB" id="528096at2759"/>
<dbReference type="SUPFAM" id="SSF52047">
    <property type="entry name" value="RNI-like"/>
    <property type="match status" value="1"/>
</dbReference>
<evidence type="ECO:0000313" key="3">
    <source>
        <dbReference type="EMBL" id="KXZ52351.1"/>
    </source>
</evidence>
<dbReference type="GO" id="GO:0005930">
    <property type="term" value="C:axoneme"/>
    <property type="evidence" value="ECO:0007669"/>
    <property type="project" value="UniProtKB-SubCell"/>
</dbReference>
<comment type="caution">
    <text evidence="3">The sequence shown here is derived from an EMBL/GenBank/DDBJ whole genome shotgun (WGS) entry which is preliminary data.</text>
</comment>
<protein>
    <submittedName>
        <fullName evidence="3">Uncharacterized protein</fullName>
    </submittedName>
</protein>
<evidence type="ECO:0000256" key="1">
    <source>
        <dbReference type="ARBA" id="ARBA00004430"/>
    </source>
</evidence>
<dbReference type="Proteomes" id="UP000075714">
    <property type="component" value="Unassembled WGS sequence"/>
</dbReference>
<comment type="subcellular location">
    <subcellularLocation>
        <location evidence="1">Cytoplasm</location>
        <location evidence="1">Cytoskeleton</location>
        <location evidence="1">Cilium axoneme</location>
    </subcellularLocation>
</comment>
<proteinExistence type="predicted"/>
<dbReference type="InterPro" id="IPR032675">
    <property type="entry name" value="LRR_dom_sf"/>
</dbReference>
<organism evidence="3 4">
    <name type="scientific">Gonium pectorale</name>
    <name type="common">Green alga</name>
    <dbReference type="NCBI Taxonomy" id="33097"/>
    <lineage>
        <taxon>Eukaryota</taxon>
        <taxon>Viridiplantae</taxon>
        <taxon>Chlorophyta</taxon>
        <taxon>core chlorophytes</taxon>
        <taxon>Chlorophyceae</taxon>
        <taxon>CS clade</taxon>
        <taxon>Chlamydomonadales</taxon>
        <taxon>Volvocaceae</taxon>
        <taxon>Gonium</taxon>
    </lineage>
</organism>
<dbReference type="AlphaFoldDB" id="A0A150GRB4"/>
<evidence type="ECO:0000256" key="2">
    <source>
        <dbReference type="SAM" id="MobiDB-lite"/>
    </source>
</evidence>
<gene>
    <name evidence="3" type="ORF">GPECTOR_10g985</name>
</gene>
<dbReference type="EMBL" id="LSYV01000011">
    <property type="protein sequence ID" value="KXZ52351.1"/>
    <property type="molecule type" value="Genomic_DNA"/>
</dbReference>
<feature type="region of interest" description="Disordered" evidence="2">
    <location>
        <begin position="343"/>
        <end position="374"/>
    </location>
</feature>